<dbReference type="GeneID" id="30031536"/>
<proteinExistence type="inferred from homology"/>
<dbReference type="InterPro" id="IPR002347">
    <property type="entry name" value="SDR_fam"/>
</dbReference>
<dbReference type="PANTHER" id="PTHR43008:SF8">
    <property type="entry name" value="BENZIL REDUCTASE ((S)-BENZOIN FORMING) IRC24"/>
    <property type="match status" value="1"/>
</dbReference>
<dbReference type="OrthoDB" id="153074at2759"/>
<evidence type="ECO:0000313" key="5">
    <source>
        <dbReference type="Proteomes" id="UP000092555"/>
    </source>
</evidence>
<gene>
    <name evidence="4" type="ORF">METBIDRAFT_76613</name>
</gene>
<protein>
    <submittedName>
        <fullName evidence="4">NAD(P)-binding protein</fullName>
    </submittedName>
</protein>
<dbReference type="InterPro" id="IPR020904">
    <property type="entry name" value="Sc_DH/Rdtase_CS"/>
</dbReference>
<keyword evidence="2" id="KW-0521">NADP</keyword>
<dbReference type="RefSeq" id="XP_018714105.1">
    <property type="nucleotide sequence ID" value="XM_018858560.1"/>
</dbReference>
<comment type="similarity">
    <text evidence="1">Belongs to the short-chain dehydrogenases/reductases (SDR) family.</text>
</comment>
<evidence type="ECO:0000256" key="3">
    <source>
        <dbReference type="ARBA" id="ARBA00023002"/>
    </source>
</evidence>
<dbReference type="STRING" id="869754.A0A1A0HHI6"/>
<sequence>MAHTMILTGASRGIGASIAEFYLAQSPDHKLVAVARSQAALENLVAQYGDRVKILVADVSQPETADKAVQLALETFGSIDSVIANAGILDPVDSIENLDVAKWRKLFDINFFSVVELVQAALPHLKKSHGRVVAVLSGASTSPYYGWAAYGASKAALNHFISTLGEENLDISAISVAPGVVATNMQKDIREKFGKNMSEKSLQKFMELHKNGQLLPPEIPATVYTNLAVRGWAKELNGRYYRVHDEVLKKYMS</sequence>
<dbReference type="FunFam" id="3.40.50.720:FF:000281">
    <property type="entry name" value="Uncharacterized oxidoreductase YIR035C"/>
    <property type="match status" value="1"/>
</dbReference>
<dbReference type="PRINTS" id="PR00081">
    <property type="entry name" value="GDHRDH"/>
</dbReference>
<name>A0A1A0HHI6_9ASCO</name>
<dbReference type="PANTHER" id="PTHR43008">
    <property type="entry name" value="BENZIL REDUCTASE"/>
    <property type="match status" value="1"/>
</dbReference>
<reference evidence="4 5" key="1">
    <citation type="submission" date="2016-05" db="EMBL/GenBank/DDBJ databases">
        <title>Comparative genomics of biotechnologically important yeasts.</title>
        <authorList>
            <consortium name="DOE Joint Genome Institute"/>
            <person name="Riley R."/>
            <person name="Haridas S."/>
            <person name="Wolfe K.H."/>
            <person name="Lopes M.R."/>
            <person name="Hittinger C.T."/>
            <person name="Goker M."/>
            <person name="Salamov A."/>
            <person name="Wisecaver J."/>
            <person name="Long T.M."/>
            <person name="Aerts A.L."/>
            <person name="Barry K."/>
            <person name="Choi C."/>
            <person name="Clum A."/>
            <person name="Coughlan A.Y."/>
            <person name="Deshpande S."/>
            <person name="Douglass A.P."/>
            <person name="Hanson S.J."/>
            <person name="Klenk H.-P."/>
            <person name="LaButti K."/>
            <person name="Lapidus A."/>
            <person name="Lindquist E."/>
            <person name="Lipzen A."/>
            <person name="Meier-kolthoff J.P."/>
            <person name="Ohm R.A."/>
            <person name="Otillar R.P."/>
            <person name="Pangilinan J."/>
            <person name="Peng Y."/>
            <person name="Rokas A."/>
            <person name="Rosa C.A."/>
            <person name="Scheuner C."/>
            <person name="Sibirny A.A."/>
            <person name="Slot J.C."/>
            <person name="Stielow J.B."/>
            <person name="Sun H."/>
            <person name="Kurtzman C.P."/>
            <person name="Blackwell M."/>
            <person name="Grigoriev I.V."/>
            <person name="Jeffries T.W."/>
        </authorList>
    </citation>
    <scope>NUCLEOTIDE SEQUENCE [LARGE SCALE GENOMIC DNA]</scope>
    <source>
        <strain evidence="4 5">NRRL YB-4993</strain>
    </source>
</reference>
<keyword evidence="5" id="KW-1185">Reference proteome</keyword>
<dbReference type="GO" id="GO:0050664">
    <property type="term" value="F:oxidoreductase activity, acting on NAD(P)H, oxygen as acceptor"/>
    <property type="evidence" value="ECO:0007669"/>
    <property type="project" value="TreeGrafter"/>
</dbReference>
<dbReference type="AlphaFoldDB" id="A0A1A0HHI6"/>
<evidence type="ECO:0000256" key="1">
    <source>
        <dbReference type="ARBA" id="ARBA00006484"/>
    </source>
</evidence>
<dbReference type="Proteomes" id="UP000092555">
    <property type="component" value="Unassembled WGS sequence"/>
</dbReference>
<keyword evidence="3" id="KW-0560">Oxidoreductase</keyword>
<evidence type="ECO:0000256" key="2">
    <source>
        <dbReference type="ARBA" id="ARBA00022857"/>
    </source>
</evidence>
<dbReference type="Gene3D" id="3.40.50.720">
    <property type="entry name" value="NAD(P)-binding Rossmann-like Domain"/>
    <property type="match status" value="1"/>
</dbReference>
<accession>A0A1A0HHI6</accession>
<dbReference type="EMBL" id="LXTC01000001">
    <property type="protein sequence ID" value="OBA23624.1"/>
    <property type="molecule type" value="Genomic_DNA"/>
</dbReference>
<dbReference type="InterPro" id="IPR036291">
    <property type="entry name" value="NAD(P)-bd_dom_sf"/>
</dbReference>
<dbReference type="SUPFAM" id="SSF51735">
    <property type="entry name" value="NAD(P)-binding Rossmann-fold domains"/>
    <property type="match status" value="1"/>
</dbReference>
<dbReference type="PROSITE" id="PS00061">
    <property type="entry name" value="ADH_SHORT"/>
    <property type="match status" value="1"/>
</dbReference>
<dbReference type="Pfam" id="PF00106">
    <property type="entry name" value="adh_short"/>
    <property type="match status" value="1"/>
</dbReference>
<comment type="caution">
    <text evidence="4">The sequence shown here is derived from an EMBL/GenBank/DDBJ whole genome shotgun (WGS) entry which is preliminary data.</text>
</comment>
<organism evidence="4 5">
    <name type="scientific">Metschnikowia bicuspidata var. bicuspidata NRRL YB-4993</name>
    <dbReference type="NCBI Taxonomy" id="869754"/>
    <lineage>
        <taxon>Eukaryota</taxon>
        <taxon>Fungi</taxon>
        <taxon>Dikarya</taxon>
        <taxon>Ascomycota</taxon>
        <taxon>Saccharomycotina</taxon>
        <taxon>Pichiomycetes</taxon>
        <taxon>Metschnikowiaceae</taxon>
        <taxon>Metschnikowia</taxon>
    </lineage>
</organism>
<evidence type="ECO:0000313" key="4">
    <source>
        <dbReference type="EMBL" id="OBA23624.1"/>
    </source>
</evidence>